<gene>
    <name evidence="2" type="ORF">BDK88_3088</name>
</gene>
<feature type="transmembrane region" description="Helical" evidence="1">
    <location>
        <begin position="117"/>
        <end position="142"/>
    </location>
</feature>
<proteinExistence type="predicted"/>
<evidence type="ECO:0000313" key="3">
    <source>
        <dbReference type="Proteomes" id="UP000291097"/>
    </source>
</evidence>
<keyword evidence="1" id="KW-0472">Membrane</keyword>
<organism evidence="2 3">
    <name type="scientific">Natrinema hispanicum</name>
    <dbReference type="NCBI Taxonomy" id="392421"/>
    <lineage>
        <taxon>Archaea</taxon>
        <taxon>Methanobacteriati</taxon>
        <taxon>Methanobacteriota</taxon>
        <taxon>Stenosarchaea group</taxon>
        <taxon>Halobacteria</taxon>
        <taxon>Halobacteriales</taxon>
        <taxon>Natrialbaceae</taxon>
        <taxon>Natrinema</taxon>
    </lineage>
</organism>
<feature type="transmembrane region" description="Helical" evidence="1">
    <location>
        <begin position="34"/>
        <end position="52"/>
    </location>
</feature>
<dbReference type="AlphaFoldDB" id="A0A482Y9L3"/>
<feature type="transmembrane region" description="Helical" evidence="1">
    <location>
        <begin position="58"/>
        <end position="76"/>
    </location>
</feature>
<evidence type="ECO:0000313" key="2">
    <source>
        <dbReference type="EMBL" id="RZV08125.1"/>
    </source>
</evidence>
<evidence type="ECO:0000256" key="1">
    <source>
        <dbReference type="SAM" id="Phobius"/>
    </source>
</evidence>
<name>A0A482Y9L3_9EURY</name>
<keyword evidence="1" id="KW-1133">Transmembrane helix</keyword>
<reference evidence="2 3" key="1">
    <citation type="submission" date="2019-02" db="EMBL/GenBank/DDBJ databases">
        <title>Genomic Encyclopedia of Archaeal and Bacterial Type Strains, Phase II (KMG-II): from individual species to whole genera.</title>
        <authorList>
            <person name="Goeker M."/>
        </authorList>
    </citation>
    <scope>NUCLEOTIDE SEQUENCE [LARGE SCALE GENOMIC DNA]</scope>
    <source>
        <strain evidence="2 3">DSM 18328</strain>
    </source>
</reference>
<feature type="transmembrane region" description="Helical" evidence="1">
    <location>
        <begin position="88"/>
        <end position="105"/>
    </location>
</feature>
<accession>A0A482Y9L3</accession>
<dbReference type="EMBL" id="SHMP01000006">
    <property type="protein sequence ID" value="RZV08125.1"/>
    <property type="molecule type" value="Genomic_DNA"/>
</dbReference>
<sequence length="168" mass="17084">MSVVSQQLYIPAPTQPGKAVHDVIPTLPDSDRTLLAASLTCFAITGVANAAVDGVELTLGATALAIIGVYGVARYAQSVTRRTLAQTALGLWLSFLGVASTHAVGLETVGAAVPGPAAVTVVALTAITWATLLAAAGATLFLGFREYGSPAPADEQVIDGETSDYSTR</sequence>
<dbReference type="Proteomes" id="UP000291097">
    <property type="component" value="Unassembled WGS sequence"/>
</dbReference>
<comment type="caution">
    <text evidence="2">The sequence shown here is derived from an EMBL/GenBank/DDBJ whole genome shotgun (WGS) entry which is preliminary data.</text>
</comment>
<protein>
    <submittedName>
        <fullName evidence="2">Uncharacterized protein</fullName>
    </submittedName>
</protein>
<keyword evidence="1" id="KW-0812">Transmembrane</keyword>